<organism evidence="11 12">
    <name type="scientific">Pontibacillus halophilus JSM 076056 = DSM 19796</name>
    <dbReference type="NCBI Taxonomy" id="1385510"/>
    <lineage>
        <taxon>Bacteria</taxon>
        <taxon>Bacillati</taxon>
        <taxon>Bacillota</taxon>
        <taxon>Bacilli</taxon>
        <taxon>Bacillales</taxon>
        <taxon>Bacillaceae</taxon>
        <taxon>Pontibacillus</taxon>
    </lineage>
</organism>
<feature type="binding site" evidence="10">
    <location>
        <position position="72"/>
    </location>
    <ligand>
        <name>Na(+)</name>
        <dbReference type="ChEBI" id="CHEBI:29101"/>
        <note>structural</note>
    </ligand>
</feature>
<dbReference type="PANTHER" id="PTHR28259">
    <property type="entry name" value="FLUORIDE EXPORT PROTEIN 1-RELATED"/>
    <property type="match status" value="1"/>
</dbReference>
<accession>A0A0A5GNU8</accession>
<reference evidence="11 12" key="1">
    <citation type="submission" date="2013-08" db="EMBL/GenBank/DDBJ databases">
        <authorList>
            <person name="Huang J."/>
            <person name="Wang G."/>
        </authorList>
    </citation>
    <scope>NUCLEOTIDE SEQUENCE [LARGE SCALE GENOMIC DNA]</scope>
    <source>
        <strain evidence="11 12">JSM 076056</strain>
    </source>
</reference>
<dbReference type="EMBL" id="AVPE01000004">
    <property type="protein sequence ID" value="KGX92845.1"/>
    <property type="molecule type" value="Genomic_DNA"/>
</dbReference>
<dbReference type="GO" id="GO:0140114">
    <property type="term" value="P:cellular detoxification of fluoride"/>
    <property type="evidence" value="ECO:0007669"/>
    <property type="project" value="UniProtKB-UniRule"/>
</dbReference>
<dbReference type="InterPro" id="IPR003691">
    <property type="entry name" value="FluC"/>
</dbReference>
<evidence type="ECO:0000256" key="6">
    <source>
        <dbReference type="ARBA" id="ARBA00023303"/>
    </source>
</evidence>
<keyword evidence="4 10" id="KW-1133">Transmembrane helix</keyword>
<dbReference type="eggNOG" id="COG0239">
    <property type="taxonomic scope" value="Bacteria"/>
</dbReference>
<dbReference type="HAMAP" id="MF_00454">
    <property type="entry name" value="FluC"/>
    <property type="match status" value="1"/>
</dbReference>
<keyword evidence="6 10" id="KW-0407">Ion channel</keyword>
<feature type="transmembrane region" description="Helical" evidence="10">
    <location>
        <begin position="97"/>
        <end position="118"/>
    </location>
</feature>
<evidence type="ECO:0000256" key="9">
    <source>
        <dbReference type="ARBA" id="ARBA00049940"/>
    </source>
</evidence>
<keyword evidence="10" id="KW-0406">Ion transport</keyword>
<protein>
    <recommendedName>
        <fullName evidence="10">Fluoride-specific ion channel FluC</fullName>
    </recommendedName>
</protein>
<dbReference type="PANTHER" id="PTHR28259:SF1">
    <property type="entry name" value="FLUORIDE EXPORT PROTEIN 1-RELATED"/>
    <property type="match status" value="1"/>
</dbReference>
<evidence type="ECO:0000256" key="1">
    <source>
        <dbReference type="ARBA" id="ARBA00004651"/>
    </source>
</evidence>
<feature type="binding site" evidence="10">
    <location>
        <position position="75"/>
    </location>
    <ligand>
        <name>Na(+)</name>
        <dbReference type="ChEBI" id="CHEBI:29101"/>
        <note>structural</note>
    </ligand>
</feature>
<feature type="transmembrane region" description="Helical" evidence="10">
    <location>
        <begin position="32"/>
        <end position="54"/>
    </location>
</feature>
<dbReference type="STRING" id="1385510.GCA_000425205_01470"/>
<proteinExistence type="inferred from homology"/>
<keyword evidence="10" id="KW-0813">Transport</keyword>
<gene>
    <name evidence="10" type="primary">fluC</name>
    <name evidence="10" type="synonym">crcB</name>
    <name evidence="11" type="ORF">N781_13185</name>
</gene>
<name>A0A0A5GNU8_9BACI</name>
<evidence type="ECO:0000256" key="10">
    <source>
        <dbReference type="HAMAP-Rule" id="MF_00454"/>
    </source>
</evidence>
<comment type="catalytic activity">
    <reaction evidence="8">
        <text>fluoride(in) = fluoride(out)</text>
        <dbReference type="Rhea" id="RHEA:76159"/>
        <dbReference type="ChEBI" id="CHEBI:17051"/>
    </reaction>
    <physiologicalReaction direction="left-to-right" evidence="8">
        <dbReference type="Rhea" id="RHEA:76160"/>
    </physiologicalReaction>
</comment>
<dbReference type="NCBIfam" id="TIGR00494">
    <property type="entry name" value="crcB"/>
    <property type="match status" value="1"/>
</dbReference>
<dbReference type="GO" id="GO:0005886">
    <property type="term" value="C:plasma membrane"/>
    <property type="evidence" value="ECO:0007669"/>
    <property type="project" value="UniProtKB-SubCell"/>
</dbReference>
<sequence length="124" mass="13363">MMQGIWVLIGGAVGSLARYSLSFIHGIGLFPYGTLFANLIGCFLLSFLINLPLIKVSLPQSLRVGVGTGVIGGFTTFSTFSLELAQLLNQSKFSLGFLYLFVSIIGGLFLSWLGLLLANRQEAK</sequence>
<dbReference type="Pfam" id="PF02537">
    <property type="entry name" value="CRCB"/>
    <property type="match status" value="1"/>
</dbReference>
<evidence type="ECO:0000256" key="4">
    <source>
        <dbReference type="ARBA" id="ARBA00022989"/>
    </source>
</evidence>
<keyword evidence="12" id="KW-1185">Reference proteome</keyword>
<dbReference type="GO" id="GO:0046872">
    <property type="term" value="F:metal ion binding"/>
    <property type="evidence" value="ECO:0007669"/>
    <property type="project" value="UniProtKB-KW"/>
</dbReference>
<keyword evidence="10" id="KW-0479">Metal-binding</keyword>
<keyword evidence="2 10" id="KW-1003">Cell membrane</keyword>
<evidence type="ECO:0000313" key="12">
    <source>
        <dbReference type="Proteomes" id="UP000030528"/>
    </source>
</evidence>
<evidence type="ECO:0000256" key="7">
    <source>
        <dbReference type="ARBA" id="ARBA00035120"/>
    </source>
</evidence>
<evidence type="ECO:0000256" key="5">
    <source>
        <dbReference type="ARBA" id="ARBA00023136"/>
    </source>
</evidence>
<dbReference type="GO" id="GO:0062054">
    <property type="term" value="F:fluoride channel activity"/>
    <property type="evidence" value="ECO:0007669"/>
    <property type="project" value="UniProtKB-UniRule"/>
</dbReference>
<comment type="activity regulation">
    <text evidence="10">Na(+) is not transported, but it plays an essential structural role and its presence is essential for fluoride channel function.</text>
</comment>
<evidence type="ECO:0000256" key="2">
    <source>
        <dbReference type="ARBA" id="ARBA00022475"/>
    </source>
</evidence>
<keyword evidence="3 10" id="KW-0812">Transmembrane</keyword>
<evidence type="ECO:0000256" key="3">
    <source>
        <dbReference type="ARBA" id="ARBA00022692"/>
    </source>
</evidence>
<keyword evidence="5 10" id="KW-0472">Membrane</keyword>
<comment type="function">
    <text evidence="9 10">Fluoride-specific ion channel. Important for reducing fluoride concentration in the cell, thus reducing its toxicity.</text>
</comment>
<comment type="similarity">
    <text evidence="7 10">Belongs to the fluoride channel Fluc/FEX (TC 1.A.43) family.</text>
</comment>
<keyword evidence="10" id="KW-0915">Sodium</keyword>
<evidence type="ECO:0000256" key="8">
    <source>
        <dbReference type="ARBA" id="ARBA00035585"/>
    </source>
</evidence>
<dbReference type="AlphaFoldDB" id="A0A0A5GNU8"/>
<comment type="caution">
    <text evidence="11">The sequence shown here is derived from an EMBL/GenBank/DDBJ whole genome shotgun (WGS) entry which is preliminary data.</text>
</comment>
<feature type="transmembrane region" description="Helical" evidence="10">
    <location>
        <begin position="66"/>
        <end position="85"/>
    </location>
</feature>
<evidence type="ECO:0000313" key="11">
    <source>
        <dbReference type="EMBL" id="KGX92845.1"/>
    </source>
</evidence>
<comment type="subcellular location">
    <subcellularLocation>
        <location evidence="1 10">Cell membrane</location>
        <topology evidence="1 10">Multi-pass membrane protein</topology>
    </subcellularLocation>
</comment>
<dbReference type="Proteomes" id="UP000030528">
    <property type="component" value="Unassembled WGS sequence"/>
</dbReference>